<dbReference type="RefSeq" id="WP_093256794.1">
    <property type="nucleotide sequence ID" value="NZ_FNQM01000042.1"/>
</dbReference>
<evidence type="ECO:0000313" key="1">
    <source>
        <dbReference type="EMBL" id="SEB05820.1"/>
    </source>
</evidence>
<proteinExistence type="predicted"/>
<dbReference type="NCBIfam" id="TIGR03187">
    <property type="entry name" value="DGQHR"/>
    <property type="match status" value="1"/>
</dbReference>
<dbReference type="InterPro" id="IPR017601">
    <property type="entry name" value="DGQHR-contain_dom"/>
</dbReference>
<dbReference type="InterPro" id="IPR017642">
    <property type="entry name" value="DNA_S_mod_DndB"/>
</dbReference>
<organism evidence="1 2">
    <name type="scientific">Rubrimonas cliftonensis</name>
    <dbReference type="NCBI Taxonomy" id="89524"/>
    <lineage>
        <taxon>Bacteria</taxon>
        <taxon>Pseudomonadati</taxon>
        <taxon>Pseudomonadota</taxon>
        <taxon>Alphaproteobacteria</taxon>
        <taxon>Rhodobacterales</taxon>
        <taxon>Paracoccaceae</taxon>
        <taxon>Rubrimonas</taxon>
    </lineage>
</organism>
<dbReference type="Pfam" id="PF14072">
    <property type="entry name" value="DndB"/>
    <property type="match status" value="1"/>
</dbReference>
<dbReference type="AlphaFoldDB" id="A0A1H4G9X9"/>
<dbReference type="EMBL" id="FNQM01000042">
    <property type="protein sequence ID" value="SEB05820.1"/>
    <property type="molecule type" value="Genomic_DNA"/>
</dbReference>
<keyword evidence="2" id="KW-1185">Reference proteome</keyword>
<protein>
    <submittedName>
        <fullName evidence="1">DNA sulfur modification protein DndB</fullName>
    </submittedName>
</protein>
<dbReference type="OrthoDB" id="3524978at2"/>
<name>A0A1H4G9X9_9RHOB</name>
<accession>A0A1H4G9X9</accession>
<dbReference type="CDD" id="cd16412">
    <property type="entry name" value="dndB"/>
    <property type="match status" value="1"/>
</dbReference>
<sequence length="358" mass="40188">MAFDIRVPAMRGKMGSRTYYACLMPMKTVPQFFKFADWAGISPEDREQRVLNEKRVPALAEYIAENEDNYIFSSITASTKGEPRFEPYAEGADIGTLILELGNELIINDGQHRRAGIVRALEQGVPIERDTISVLIFPWENTERVQQMFSDLNRYVQKTSKSLDILFDKRDELAAATLTMMEKVPVFKELTDKENVSLGVKSTKLFTLAALYDANTELLKGKGRDGDIASNAALLTEYWNAIADYMPDWKSVLEGRKLALELRQEKIASHSTVLRALGGLGVDLIGRENWKAQLAALQAIDWSKKNPEWENVCIVSNSVVSNRQARAATKAFIKAKMGMVLTDGEQRTLEKQREVSAA</sequence>
<reference evidence="1 2" key="1">
    <citation type="submission" date="2016-10" db="EMBL/GenBank/DDBJ databases">
        <authorList>
            <person name="de Groot N.N."/>
        </authorList>
    </citation>
    <scope>NUCLEOTIDE SEQUENCE [LARGE SCALE GENOMIC DNA]</scope>
    <source>
        <strain evidence="1 2">DSM 15345</strain>
    </source>
</reference>
<dbReference type="Proteomes" id="UP000198703">
    <property type="component" value="Unassembled WGS sequence"/>
</dbReference>
<dbReference type="NCBIfam" id="TIGR03233">
    <property type="entry name" value="DNA_S_dndB"/>
    <property type="match status" value="1"/>
</dbReference>
<evidence type="ECO:0000313" key="2">
    <source>
        <dbReference type="Proteomes" id="UP000198703"/>
    </source>
</evidence>
<gene>
    <name evidence="1" type="ORF">SAMN05444370_14212</name>
</gene>